<feature type="transmembrane region" description="Helical" evidence="1">
    <location>
        <begin position="333"/>
        <end position="352"/>
    </location>
</feature>
<feature type="transmembrane region" description="Helical" evidence="1">
    <location>
        <begin position="190"/>
        <end position="209"/>
    </location>
</feature>
<feature type="transmembrane region" description="Helical" evidence="1">
    <location>
        <begin position="359"/>
        <end position="378"/>
    </location>
</feature>
<feature type="transmembrane region" description="Helical" evidence="1">
    <location>
        <begin position="432"/>
        <end position="452"/>
    </location>
</feature>
<evidence type="ECO:0008006" key="3">
    <source>
        <dbReference type="Google" id="ProtNLM"/>
    </source>
</evidence>
<feature type="transmembrane region" description="Helical" evidence="1">
    <location>
        <begin position="483"/>
        <end position="501"/>
    </location>
</feature>
<feature type="transmembrane region" description="Helical" evidence="1">
    <location>
        <begin position="7"/>
        <end position="27"/>
    </location>
</feature>
<evidence type="ECO:0000256" key="1">
    <source>
        <dbReference type="SAM" id="Phobius"/>
    </source>
</evidence>
<feature type="transmembrane region" description="Helical" evidence="1">
    <location>
        <begin position="783"/>
        <end position="805"/>
    </location>
</feature>
<keyword evidence="1" id="KW-0812">Transmembrane</keyword>
<evidence type="ECO:0000313" key="2">
    <source>
        <dbReference type="EMBL" id="SUZ86519.1"/>
    </source>
</evidence>
<sequence length="812" mass="93976">MQIIYKHCISLVVFLSLTIYFFNPVIFENKELKQHDIEQWKNGANEIIDYRKNTNKEALWTNSMFSGMPAYLIDVKWKNDIIIFLHKLLGLWLPHPVSLIFISFISFYFMLICFGVRPEISIFGAVAFTLSTYMIVGINAGHNTRIGSAAFIPLIVAGVHLCFHKKRNLGFIITALSLALQLRLNHLQITYYTLIILIFYGISQLIYFYKKDELKHFFNRVFVLIIASFLAIGTFFGEIWSILEYSKYSIRGQSDLIAENSGLSKEYAFQYSNGVYEPLTLFFPHILGGSSRESLSKNSNLGRELKRNNFNRDQINKQLRNAPMYWGDQPITAPYYAGALFLFLFILSMIILKPHEKYWLIGLLISSVLLSMGSNFSLLNEFIFDYLPGYNKFRSLTFIIIISIFSIILIGLLTLEKFISNKEKYKKQFIKATLYTLGIYLFLYITSFFLSFSGPVDSNFSNVPDWFLNALINDRKALYVNDIIKGVIMLVTFSFFTYLFIYNKIKKYLYYSIIIIIGIYDMTSANKNFLKNDNCNLFNDCSFTRKKINTVNISAADEFILENNNQRKRVLNLQNTFNEANTSYFHSSIGGYHGAKLRRYQDLIENIITNERSKIISKLQNNNIDFSDLNTLNMLNTGYIKFNESKKGVIKNNFSNGNAWFISKLNKVNSPIEELNLLKTINTKNEAIIDVSKFDNFSYNDTYSKDGKIEMLEYFPNKIKLKTYNSSTSFIVFSEIYYPKGWKLSINGNNKEILRVNYVLRGAQLETGENIIEMTFNPSSYSIGNTIILISSIILLLLSIIFIFIETKKSIR</sequence>
<organism evidence="2">
    <name type="scientific">marine metagenome</name>
    <dbReference type="NCBI Taxonomy" id="408172"/>
    <lineage>
        <taxon>unclassified sequences</taxon>
        <taxon>metagenomes</taxon>
        <taxon>ecological metagenomes</taxon>
    </lineage>
</organism>
<accession>A0A381R6W7</accession>
<feature type="transmembrane region" description="Helical" evidence="1">
    <location>
        <begin position="221"/>
        <end position="243"/>
    </location>
</feature>
<name>A0A381R6W7_9ZZZZ</name>
<dbReference type="EMBL" id="UINC01001685">
    <property type="protein sequence ID" value="SUZ86519.1"/>
    <property type="molecule type" value="Genomic_DNA"/>
</dbReference>
<dbReference type="PANTHER" id="PTHR38454">
    <property type="entry name" value="INTEGRAL MEMBRANE PROTEIN-RELATED"/>
    <property type="match status" value="1"/>
</dbReference>
<protein>
    <recommendedName>
        <fullName evidence="3">Membrane protein 6-pyruvoyl-tetrahydropterin synthase-related domain-containing protein</fullName>
    </recommendedName>
</protein>
<keyword evidence="1" id="KW-1133">Transmembrane helix</keyword>
<feature type="transmembrane region" description="Helical" evidence="1">
    <location>
        <begin position="168"/>
        <end position="184"/>
    </location>
</feature>
<reference evidence="2" key="1">
    <citation type="submission" date="2018-05" db="EMBL/GenBank/DDBJ databases">
        <authorList>
            <person name="Lanie J.A."/>
            <person name="Ng W.-L."/>
            <person name="Kazmierczak K.M."/>
            <person name="Andrzejewski T.M."/>
            <person name="Davidsen T.M."/>
            <person name="Wayne K.J."/>
            <person name="Tettelin H."/>
            <person name="Glass J.I."/>
            <person name="Rusch D."/>
            <person name="Podicherti R."/>
            <person name="Tsui H.-C.T."/>
            <person name="Winkler M.E."/>
        </authorList>
    </citation>
    <scope>NUCLEOTIDE SEQUENCE</scope>
</reference>
<dbReference type="AlphaFoldDB" id="A0A381R6W7"/>
<gene>
    <name evidence="2" type="ORF">METZ01_LOCUS39373</name>
</gene>
<proteinExistence type="predicted"/>
<feature type="transmembrane region" description="Helical" evidence="1">
    <location>
        <begin position="398"/>
        <end position="420"/>
    </location>
</feature>
<feature type="transmembrane region" description="Helical" evidence="1">
    <location>
        <begin position="508"/>
        <end position="525"/>
    </location>
</feature>
<keyword evidence="1" id="KW-0472">Membrane</keyword>
<dbReference type="PANTHER" id="PTHR38454:SF1">
    <property type="entry name" value="INTEGRAL MEMBRANE PROTEIN"/>
    <property type="match status" value="1"/>
</dbReference>
<dbReference type="InterPro" id="IPR018580">
    <property type="entry name" value="Uncharacterised_YfhO"/>
</dbReference>
<feature type="transmembrane region" description="Helical" evidence="1">
    <location>
        <begin position="146"/>
        <end position="163"/>
    </location>
</feature>
<feature type="transmembrane region" description="Helical" evidence="1">
    <location>
        <begin position="97"/>
        <end position="115"/>
    </location>
</feature>
<feature type="transmembrane region" description="Helical" evidence="1">
    <location>
        <begin position="122"/>
        <end position="140"/>
    </location>
</feature>